<dbReference type="InterPro" id="IPR041726">
    <property type="entry name" value="ACAD10_11_N"/>
</dbReference>
<name>A0ABT9IFH8_9ACTN</name>
<evidence type="ECO:0000259" key="1">
    <source>
        <dbReference type="Pfam" id="PF01636"/>
    </source>
</evidence>
<dbReference type="PANTHER" id="PTHR47829">
    <property type="entry name" value="HYDROLASE, PUTATIVE (AFU_ORTHOLOGUE AFUA_1G12880)-RELATED"/>
    <property type="match status" value="1"/>
</dbReference>
<evidence type="ECO:0000313" key="3">
    <source>
        <dbReference type="Proteomes" id="UP001233673"/>
    </source>
</evidence>
<dbReference type="PANTHER" id="PTHR47829:SF1">
    <property type="entry name" value="HAD FAMILY PHOSPHATASE"/>
    <property type="match status" value="1"/>
</dbReference>
<dbReference type="CDD" id="cd05154">
    <property type="entry name" value="ACAD10_11_N-like"/>
    <property type="match status" value="1"/>
</dbReference>
<sequence>MTEVGVDPLDLVDRGALTAFLAGCVEPFDQLTVTLLAGGASNLTYLVQLDDRRYVLRRRPLGPSAPKAHDMRREFTVLDALKGRGLPIPRVHAFSEDEDVVGAPFYLMDFRPGHVLHSPADAEGLSPAQAEQCSGQLIDILARLHALSPEQLQLPNFGRPEGFLERRVRSWLRQWNSVEHRAFPEVERIGELLLRNLPEQRYTALVHGDYRLGNVILDVEDGGASITAVLDWEMSTAGDPLTDVAHLLVYWEPTCGRVTHPAQQIAERPGFLSGAELVRLYEEKTDRDLSGLPFYLAFEHWRAAIIKDAIYLRRAPGQTQAEEFGATVRLHLDEAVQILDSLGFDTQSVAPVGTTKENE</sequence>
<accession>A0ABT9IFH8</accession>
<dbReference type="SUPFAM" id="SSF56112">
    <property type="entry name" value="Protein kinase-like (PK-like)"/>
    <property type="match status" value="1"/>
</dbReference>
<evidence type="ECO:0000313" key="2">
    <source>
        <dbReference type="EMBL" id="MDP5183894.1"/>
    </source>
</evidence>
<dbReference type="Gene3D" id="3.90.1200.10">
    <property type="match status" value="1"/>
</dbReference>
<dbReference type="Proteomes" id="UP001233673">
    <property type="component" value="Unassembled WGS sequence"/>
</dbReference>
<dbReference type="Pfam" id="PF01636">
    <property type="entry name" value="APH"/>
    <property type="match status" value="1"/>
</dbReference>
<protein>
    <submittedName>
        <fullName evidence="2">Phosphotransferase family protein</fullName>
    </submittedName>
</protein>
<dbReference type="InterPro" id="IPR002575">
    <property type="entry name" value="Aminoglycoside_PTrfase"/>
</dbReference>
<organism evidence="2 3">
    <name type="scientific">Blastococcus carthaginiensis</name>
    <dbReference type="NCBI Taxonomy" id="3050034"/>
    <lineage>
        <taxon>Bacteria</taxon>
        <taxon>Bacillati</taxon>
        <taxon>Actinomycetota</taxon>
        <taxon>Actinomycetes</taxon>
        <taxon>Geodermatophilales</taxon>
        <taxon>Geodermatophilaceae</taxon>
        <taxon>Blastococcus</taxon>
    </lineage>
</organism>
<reference evidence="3" key="1">
    <citation type="submission" date="2023-05" db="EMBL/GenBank/DDBJ databases">
        <title>Draft genome of Pseudofrankia sp. BMG5.37.</title>
        <authorList>
            <person name="Gtari M."/>
            <person name="Ghodhbane F."/>
            <person name="Sbissi I."/>
        </authorList>
    </citation>
    <scope>NUCLEOTIDE SEQUENCE [LARGE SCALE GENOMIC DNA]</scope>
    <source>
        <strain evidence="3">BMG 814</strain>
    </source>
</reference>
<keyword evidence="3" id="KW-1185">Reference proteome</keyword>
<dbReference type="InterPro" id="IPR011009">
    <property type="entry name" value="Kinase-like_dom_sf"/>
</dbReference>
<comment type="caution">
    <text evidence="2">The sequence shown here is derived from an EMBL/GenBank/DDBJ whole genome shotgun (WGS) entry which is preliminary data.</text>
</comment>
<proteinExistence type="predicted"/>
<gene>
    <name evidence="2" type="ORF">QOZ88_14745</name>
</gene>
<feature type="domain" description="Aminoglycoside phosphotransferase" evidence="1">
    <location>
        <begin position="32"/>
        <end position="253"/>
    </location>
</feature>
<dbReference type="Gene3D" id="3.30.200.20">
    <property type="entry name" value="Phosphorylase Kinase, domain 1"/>
    <property type="match status" value="1"/>
</dbReference>
<dbReference type="InterPro" id="IPR052898">
    <property type="entry name" value="ACAD10-like"/>
</dbReference>
<dbReference type="RefSeq" id="WP_306000502.1">
    <property type="nucleotide sequence ID" value="NZ_JASNFN010000018.1"/>
</dbReference>
<dbReference type="EMBL" id="JASNFN010000018">
    <property type="protein sequence ID" value="MDP5183894.1"/>
    <property type="molecule type" value="Genomic_DNA"/>
</dbReference>